<comment type="caution">
    <text evidence="1">The sequence shown here is derived from an EMBL/GenBank/DDBJ whole genome shotgun (WGS) entry which is preliminary data.</text>
</comment>
<evidence type="ECO:0000313" key="1">
    <source>
        <dbReference type="EMBL" id="KAH6943846.1"/>
    </source>
</evidence>
<dbReference type="EMBL" id="CM023481">
    <property type="protein sequence ID" value="KAH6943846.1"/>
    <property type="molecule type" value="Genomic_DNA"/>
</dbReference>
<proteinExistence type="predicted"/>
<accession>A0ACB7T9K1</accession>
<sequence>MMCPDRTHCPILIRVVHSATGTSRATHSFVSPLKRLVPSRVLLSKVARNKARRVVVELERSAERKHHFDQVRAGNTSSCHCFRLPTSQRDLDVSYSRPLPKKTVNSVKSDLLSNVALPAPSKDDASRRTSALHRGRSMTIRDTFRKWSPGKSAFAW</sequence>
<reference evidence="1" key="1">
    <citation type="submission" date="2020-05" db="EMBL/GenBank/DDBJ databases">
        <title>Large-scale comparative analyses of tick genomes elucidate their genetic diversity and vector capacities.</title>
        <authorList>
            <person name="Jia N."/>
            <person name="Wang J."/>
            <person name="Shi W."/>
            <person name="Du L."/>
            <person name="Sun Y."/>
            <person name="Zhan W."/>
            <person name="Jiang J."/>
            <person name="Wang Q."/>
            <person name="Zhang B."/>
            <person name="Ji P."/>
            <person name="Sakyi L.B."/>
            <person name="Cui X."/>
            <person name="Yuan T."/>
            <person name="Jiang B."/>
            <person name="Yang W."/>
            <person name="Lam T.T.-Y."/>
            <person name="Chang Q."/>
            <person name="Ding S."/>
            <person name="Wang X."/>
            <person name="Zhu J."/>
            <person name="Ruan X."/>
            <person name="Zhao L."/>
            <person name="Wei J."/>
            <person name="Que T."/>
            <person name="Du C."/>
            <person name="Cheng J."/>
            <person name="Dai P."/>
            <person name="Han X."/>
            <person name="Huang E."/>
            <person name="Gao Y."/>
            <person name="Liu J."/>
            <person name="Shao H."/>
            <person name="Ye R."/>
            <person name="Li L."/>
            <person name="Wei W."/>
            <person name="Wang X."/>
            <person name="Wang C."/>
            <person name="Yang T."/>
            <person name="Huo Q."/>
            <person name="Li W."/>
            <person name="Guo W."/>
            <person name="Chen H."/>
            <person name="Zhou L."/>
            <person name="Ni X."/>
            <person name="Tian J."/>
            <person name="Zhou Y."/>
            <person name="Sheng Y."/>
            <person name="Liu T."/>
            <person name="Pan Y."/>
            <person name="Xia L."/>
            <person name="Li J."/>
            <person name="Zhao F."/>
            <person name="Cao W."/>
        </authorList>
    </citation>
    <scope>NUCLEOTIDE SEQUENCE</scope>
    <source>
        <strain evidence="1">Hyas-2018</strain>
    </source>
</reference>
<evidence type="ECO:0000313" key="2">
    <source>
        <dbReference type="Proteomes" id="UP000821845"/>
    </source>
</evidence>
<organism evidence="1 2">
    <name type="scientific">Hyalomma asiaticum</name>
    <name type="common">Tick</name>
    <dbReference type="NCBI Taxonomy" id="266040"/>
    <lineage>
        <taxon>Eukaryota</taxon>
        <taxon>Metazoa</taxon>
        <taxon>Ecdysozoa</taxon>
        <taxon>Arthropoda</taxon>
        <taxon>Chelicerata</taxon>
        <taxon>Arachnida</taxon>
        <taxon>Acari</taxon>
        <taxon>Parasitiformes</taxon>
        <taxon>Ixodida</taxon>
        <taxon>Ixodoidea</taxon>
        <taxon>Ixodidae</taxon>
        <taxon>Hyalomminae</taxon>
        <taxon>Hyalomma</taxon>
    </lineage>
</organism>
<gene>
    <name evidence="1" type="ORF">HPB50_000163</name>
</gene>
<keyword evidence="2" id="KW-1185">Reference proteome</keyword>
<name>A0ACB7T9K1_HYAAI</name>
<protein>
    <submittedName>
        <fullName evidence="1">Uncharacterized protein</fullName>
    </submittedName>
</protein>
<dbReference type="Proteomes" id="UP000821845">
    <property type="component" value="Chromosome 1"/>
</dbReference>